<reference evidence="2 3" key="1">
    <citation type="submission" date="2025-04" db="UniProtKB">
        <authorList>
            <consortium name="RefSeq"/>
        </authorList>
    </citation>
    <scope>IDENTIFICATION</scope>
    <source>
        <tissue evidence="2 3">Gonads</tissue>
    </source>
</reference>
<dbReference type="Proteomes" id="UP000504635">
    <property type="component" value="Unplaced"/>
</dbReference>
<keyword evidence="1" id="KW-1185">Reference proteome</keyword>
<sequence>MGSLAVPILEANNFNNWLFRIKMICRKEGCVEALENDPPETTESATVKANFQKEDAKAQAIIVTGLSDKHLDIVKDCETAKTQIEALKSVFTRTTSLTKLAVWRRLINLKNEQCENMEDLFLKFDTIVRDLKEHKTVLNDSDKMKN</sequence>
<proteinExistence type="predicted"/>
<dbReference type="AlphaFoldDB" id="A0A6J2X951"/>
<dbReference type="OrthoDB" id="6779891at2759"/>
<dbReference type="GeneID" id="115876203"/>
<protein>
    <submittedName>
        <fullName evidence="2">Uncharacterized protein LOC115876203</fullName>
    </submittedName>
    <submittedName>
        <fullName evidence="3">Uncharacterized protein LOC115879541</fullName>
    </submittedName>
</protein>
<organism evidence="1 2">
    <name type="scientific">Sitophilus oryzae</name>
    <name type="common">Rice weevil</name>
    <name type="synonym">Curculio oryzae</name>
    <dbReference type="NCBI Taxonomy" id="7048"/>
    <lineage>
        <taxon>Eukaryota</taxon>
        <taxon>Metazoa</taxon>
        <taxon>Ecdysozoa</taxon>
        <taxon>Arthropoda</taxon>
        <taxon>Hexapoda</taxon>
        <taxon>Insecta</taxon>
        <taxon>Pterygota</taxon>
        <taxon>Neoptera</taxon>
        <taxon>Endopterygota</taxon>
        <taxon>Coleoptera</taxon>
        <taxon>Polyphaga</taxon>
        <taxon>Cucujiformia</taxon>
        <taxon>Curculionidae</taxon>
        <taxon>Dryophthorinae</taxon>
        <taxon>Sitophilus</taxon>
    </lineage>
</organism>
<dbReference type="RefSeq" id="XP_030747763.1">
    <property type="nucleotide sequence ID" value="XM_030891903.1"/>
</dbReference>
<evidence type="ECO:0000313" key="3">
    <source>
        <dbReference type="RefSeq" id="XP_030752294.1"/>
    </source>
</evidence>
<dbReference type="Pfam" id="PF14223">
    <property type="entry name" value="Retrotran_gag_2"/>
    <property type="match status" value="1"/>
</dbReference>
<dbReference type="RefSeq" id="XP_030752294.1">
    <property type="nucleotide sequence ID" value="XM_030896434.1"/>
</dbReference>
<gene>
    <name evidence="2" type="primary">LOC115876203</name>
    <name evidence="3" type="synonym">LOC115879541</name>
</gene>
<name>A0A6J2X951_SITOR</name>
<accession>A0A6J2X951</accession>
<dbReference type="KEGG" id="soy:115876203"/>
<evidence type="ECO:0000313" key="2">
    <source>
        <dbReference type="RefSeq" id="XP_030747763.1"/>
    </source>
</evidence>
<dbReference type="KEGG" id="soy:115879541"/>
<evidence type="ECO:0000313" key="1">
    <source>
        <dbReference type="Proteomes" id="UP000504635"/>
    </source>
</evidence>